<organism evidence="1 2">
    <name type="scientific">Streptomyces pratisoli</name>
    <dbReference type="NCBI Taxonomy" id="3139917"/>
    <lineage>
        <taxon>Bacteria</taxon>
        <taxon>Bacillati</taxon>
        <taxon>Actinomycetota</taxon>
        <taxon>Actinomycetes</taxon>
        <taxon>Kitasatosporales</taxon>
        <taxon>Streptomycetaceae</taxon>
        <taxon>Streptomyces</taxon>
    </lineage>
</organism>
<dbReference type="EMBL" id="JBBKAI010000002">
    <property type="protein sequence ID" value="MEJ8657638.1"/>
    <property type="molecule type" value="Genomic_DNA"/>
</dbReference>
<keyword evidence="2" id="KW-1185">Reference proteome</keyword>
<dbReference type="EC" id="2.1.1.-" evidence="1"/>
<proteinExistence type="predicted"/>
<evidence type="ECO:0000313" key="1">
    <source>
        <dbReference type="EMBL" id="MEJ8657638.1"/>
    </source>
</evidence>
<sequence>MQSPAEAAAPTGEELPRPTRFDDVKGWFRPVDQLLFDWFLTHQRDQGHAGDLLELGAYMGKSAIFVGSYRREGEEFTVCDLWDSPAPDDSNSAEMDRSYSTLTRRAFEANYLSFHEELPTLVQAPTSVISSRVRTGSCRFVHIDASHLYEHVHGDIEAAEQLLTPEGIVVFDDFRAEHCPGVAAAVWGAVATVRLRPICITGTKMYATWGDAEKVRETLLGWLETRTDMWHGVEEVAGAPMIRIDGRKAKAPAHPRSRHEAKATAPEAAPAPAAATAQASASAPASAGAVRGRRAPRTRKLVRDLLPPLLTRALVRAFR</sequence>
<comment type="caution">
    <text evidence="1">The sequence shown here is derived from an EMBL/GenBank/DDBJ whole genome shotgun (WGS) entry which is preliminary data.</text>
</comment>
<gene>
    <name evidence="1" type="ORF">WKI58_14075</name>
</gene>
<protein>
    <submittedName>
        <fullName evidence="1">Class I SAM-dependent methyltransferase</fullName>
        <ecNumber evidence="1">2.1.1.-</ecNumber>
    </submittedName>
</protein>
<name>A0ACC6QGV5_9ACTN</name>
<keyword evidence="1" id="KW-0489">Methyltransferase</keyword>
<dbReference type="Proteomes" id="UP001375539">
    <property type="component" value="Unassembled WGS sequence"/>
</dbReference>
<accession>A0ACC6QGV5</accession>
<evidence type="ECO:0000313" key="2">
    <source>
        <dbReference type="Proteomes" id="UP001375539"/>
    </source>
</evidence>
<reference evidence="1" key="1">
    <citation type="submission" date="2024-03" db="EMBL/GenBank/DDBJ databases">
        <title>Novel Streptomyces species of biotechnological and ecological value are a feature of Machair soil.</title>
        <authorList>
            <person name="Prole J.R."/>
            <person name="Goodfellow M."/>
            <person name="Allenby N."/>
            <person name="Ward A.C."/>
        </authorList>
    </citation>
    <scope>NUCLEOTIDE SEQUENCE</scope>
    <source>
        <strain evidence="1">MS1.AVA.4</strain>
    </source>
</reference>
<keyword evidence="1" id="KW-0808">Transferase</keyword>